<protein>
    <recommendedName>
        <fullName evidence="1">Minor tail protein gp31 C-terminal domain-containing protein</fullName>
    </recommendedName>
</protein>
<name>A0AAI8MCG1_9BRAD</name>
<dbReference type="AlphaFoldDB" id="A0AAI8MCG1"/>
<dbReference type="Pfam" id="PF24243">
    <property type="entry name" value="Phage_tail_C"/>
    <property type="match status" value="1"/>
</dbReference>
<accession>A0AAI8MCG1</accession>
<keyword evidence="3" id="KW-1185">Reference proteome</keyword>
<feature type="domain" description="Minor tail protein gp31 C-terminal" evidence="1">
    <location>
        <begin position="138"/>
        <end position="160"/>
    </location>
</feature>
<evidence type="ECO:0000259" key="1">
    <source>
        <dbReference type="Pfam" id="PF24243"/>
    </source>
</evidence>
<evidence type="ECO:0000313" key="3">
    <source>
        <dbReference type="Proteomes" id="UP000007886"/>
    </source>
</evidence>
<dbReference type="InterPro" id="IPR056923">
    <property type="entry name" value="Minor_tail_gp31_C"/>
</dbReference>
<dbReference type="Proteomes" id="UP000007886">
    <property type="component" value="Chromosome"/>
</dbReference>
<organism evidence="2 3">
    <name type="scientific">Bradyrhizobium cosmicum</name>
    <dbReference type="NCBI Taxonomy" id="1404864"/>
    <lineage>
        <taxon>Bacteria</taxon>
        <taxon>Pseudomonadati</taxon>
        <taxon>Pseudomonadota</taxon>
        <taxon>Alphaproteobacteria</taxon>
        <taxon>Hyphomicrobiales</taxon>
        <taxon>Nitrobacteraceae</taxon>
        <taxon>Bradyrhizobium</taxon>
    </lineage>
</organism>
<gene>
    <name evidence="2" type="ORF">S23_27830</name>
</gene>
<dbReference type="InterPro" id="IPR056908">
    <property type="entry name" value="Gp80-like"/>
</dbReference>
<proteinExistence type="predicted"/>
<dbReference type="KEGG" id="brs:S23_27830"/>
<dbReference type="Pfam" id="PF23140">
    <property type="entry name" value="Gp80"/>
    <property type="match status" value="1"/>
</dbReference>
<reference evidence="2 3" key="1">
    <citation type="journal article" date="2012" name="Microbes Environ.">
        <title>Complete genome sequence of Bradyrhizobium sp. S23321: insights into symbiosis evolution in soil oligotrophs.</title>
        <authorList>
            <person name="Okubo T."/>
            <person name="Tsukui T."/>
            <person name="Maita H."/>
            <person name="Okamoto S."/>
            <person name="Oshima K."/>
            <person name="Fujisawa T."/>
            <person name="Saito A."/>
            <person name="Futamata H."/>
            <person name="Hattori R."/>
            <person name="Shimomura Y."/>
            <person name="Haruta S."/>
            <person name="Morimoto S."/>
            <person name="Wang Y."/>
            <person name="Sakai Y."/>
            <person name="Hattori M."/>
            <person name="Aizawa S."/>
            <person name="Nagashima K.V.P."/>
            <person name="Masuda S."/>
            <person name="Hattori T."/>
            <person name="Yamashita A."/>
            <person name="Bao Z."/>
            <person name="Hayatsu M."/>
            <person name="Kajiya-Kanegae H."/>
            <person name="Yoshinaga I."/>
            <person name="Sakamoto K."/>
            <person name="Toyota K."/>
            <person name="Nakao M."/>
            <person name="Kohara M."/>
            <person name="Anda M."/>
            <person name="Niwa R."/>
            <person name="Jung-Hwan P."/>
            <person name="Sameshima-Saito R."/>
            <person name="Tokuda S."/>
            <person name="Yamamoto S."/>
            <person name="Yamamoto S."/>
            <person name="Yokoyama T."/>
            <person name="Akutsu T."/>
            <person name="Nakamura Y."/>
            <person name="Nakahira-Yanaka Y."/>
            <person name="Takada Hoshino Y."/>
            <person name="Hirakawa H."/>
            <person name="Mitsui H."/>
            <person name="Terasawa K."/>
            <person name="Itakura M."/>
            <person name="Sato S."/>
            <person name="Ikeda-Ohtsubo W."/>
            <person name="Sakakura N."/>
            <person name="Kaminuma E."/>
            <person name="Minamisawa K."/>
        </authorList>
    </citation>
    <scope>NUCLEOTIDE SEQUENCE [LARGE SCALE GENOMIC DNA]</scope>
    <source>
        <strain evidence="2 3">S23321</strain>
    </source>
</reference>
<sequence>MAVLNGYLALGNMDAAGVVFTELGASAGGYARQPIALTPVGGGAVRNSAAIQFPAAVLYTWPSFRAYAVFDALTSGIQLMAWDIRTLHSIRASRRHSVGAGAIELKFPRVESNHGTEVVMAGPYAAGPDRIFASLATATMTQAAYDALVTKDPNTLYVIVG</sequence>
<dbReference type="EMBL" id="AP012279">
    <property type="protein sequence ID" value="BAL75995.1"/>
    <property type="molecule type" value="Genomic_DNA"/>
</dbReference>
<dbReference type="RefSeq" id="WP_015685315.1">
    <property type="nucleotide sequence ID" value="NC_017082.1"/>
</dbReference>
<evidence type="ECO:0000313" key="2">
    <source>
        <dbReference type="EMBL" id="BAL75995.1"/>
    </source>
</evidence>